<evidence type="ECO:0000256" key="1">
    <source>
        <dbReference type="ARBA" id="ARBA00004141"/>
    </source>
</evidence>
<proteinExistence type="predicted"/>
<keyword evidence="3 8" id="KW-0812">Transmembrane</keyword>
<dbReference type="PROSITE" id="PS50850">
    <property type="entry name" value="MFS"/>
    <property type="match status" value="1"/>
</dbReference>
<feature type="domain" description="Major facilitator superfamily (MFS) profile" evidence="9">
    <location>
        <begin position="37"/>
        <end position="529"/>
    </location>
</feature>
<dbReference type="PANTHER" id="PTHR23501:SF187">
    <property type="entry name" value="MAJOR FACILITATOR SUPERFAMILY (MFS) PROFILE DOMAIN-CONTAINING PROTEIN"/>
    <property type="match status" value="1"/>
</dbReference>
<accession>A0A2K0TDH7</accession>
<protein>
    <recommendedName>
        <fullName evidence="9">Major facilitator superfamily (MFS) profile domain-containing protein</fullName>
    </recommendedName>
</protein>
<dbReference type="CDD" id="cd17502">
    <property type="entry name" value="MFS_Azr1_MDR_like"/>
    <property type="match status" value="1"/>
</dbReference>
<dbReference type="PANTHER" id="PTHR23501">
    <property type="entry name" value="MAJOR FACILITATOR SUPERFAMILY"/>
    <property type="match status" value="1"/>
</dbReference>
<feature type="transmembrane region" description="Helical" evidence="8">
    <location>
        <begin position="255"/>
        <end position="277"/>
    </location>
</feature>
<dbReference type="EMBL" id="MTYH01000037">
    <property type="protein sequence ID" value="PNP43572.1"/>
    <property type="molecule type" value="Genomic_DNA"/>
</dbReference>
<dbReference type="Pfam" id="PF07690">
    <property type="entry name" value="MFS_1"/>
    <property type="match status" value="1"/>
</dbReference>
<dbReference type="OrthoDB" id="10021397at2759"/>
<evidence type="ECO:0000256" key="8">
    <source>
        <dbReference type="SAM" id="Phobius"/>
    </source>
</evidence>
<evidence type="ECO:0000313" key="10">
    <source>
        <dbReference type="EMBL" id="PNP43572.1"/>
    </source>
</evidence>
<evidence type="ECO:0000256" key="2">
    <source>
        <dbReference type="ARBA" id="ARBA00022448"/>
    </source>
</evidence>
<name>A0A2K0TDH7_9HYPO</name>
<feature type="transmembrane region" description="Helical" evidence="8">
    <location>
        <begin position="393"/>
        <end position="413"/>
    </location>
</feature>
<feature type="transmembrane region" description="Helical" evidence="8">
    <location>
        <begin position="332"/>
        <end position="357"/>
    </location>
</feature>
<feature type="transmembrane region" description="Helical" evidence="8">
    <location>
        <begin position="32"/>
        <end position="50"/>
    </location>
</feature>
<feature type="transmembrane region" description="Helical" evidence="8">
    <location>
        <begin position="425"/>
        <end position="449"/>
    </location>
</feature>
<feature type="transmembrane region" description="Helical" evidence="8">
    <location>
        <begin position="298"/>
        <end position="320"/>
    </location>
</feature>
<keyword evidence="4 8" id="KW-1133">Transmembrane helix</keyword>
<dbReference type="InterPro" id="IPR011701">
    <property type="entry name" value="MFS"/>
</dbReference>
<feature type="transmembrane region" description="Helical" evidence="8">
    <location>
        <begin position="229"/>
        <end position="249"/>
    </location>
</feature>
<evidence type="ECO:0000259" key="9">
    <source>
        <dbReference type="PROSITE" id="PS50850"/>
    </source>
</evidence>
<dbReference type="GO" id="GO:0005886">
    <property type="term" value="C:plasma membrane"/>
    <property type="evidence" value="ECO:0007669"/>
    <property type="project" value="TreeGrafter"/>
</dbReference>
<dbReference type="PRINTS" id="PR01036">
    <property type="entry name" value="TCRTETB"/>
</dbReference>
<feature type="transmembrane region" description="Helical" evidence="8">
    <location>
        <begin position="101"/>
        <end position="121"/>
    </location>
</feature>
<organism evidence="10 11">
    <name type="scientific">Trichoderma gamsii</name>
    <dbReference type="NCBI Taxonomy" id="398673"/>
    <lineage>
        <taxon>Eukaryota</taxon>
        <taxon>Fungi</taxon>
        <taxon>Dikarya</taxon>
        <taxon>Ascomycota</taxon>
        <taxon>Pezizomycotina</taxon>
        <taxon>Sordariomycetes</taxon>
        <taxon>Hypocreomycetidae</taxon>
        <taxon>Hypocreales</taxon>
        <taxon>Hypocreaceae</taxon>
        <taxon>Trichoderma</taxon>
    </lineage>
</organism>
<dbReference type="SUPFAM" id="SSF103473">
    <property type="entry name" value="MFS general substrate transporter"/>
    <property type="match status" value="1"/>
</dbReference>
<evidence type="ECO:0000256" key="6">
    <source>
        <dbReference type="ARBA" id="ARBA00023180"/>
    </source>
</evidence>
<keyword evidence="6" id="KW-0325">Glycoprotein</keyword>
<feature type="region of interest" description="Disordered" evidence="7">
    <location>
        <begin position="1"/>
        <end position="24"/>
    </location>
</feature>
<evidence type="ECO:0000313" key="11">
    <source>
        <dbReference type="Proteomes" id="UP000236546"/>
    </source>
</evidence>
<dbReference type="Gene3D" id="1.20.1250.20">
    <property type="entry name" value="MFS general substrate transporter like domains"/>
    <property type="match status" value="1"/>
</dbReference>
<dbReference type="Proteomes" id="UP000236546">
    <property type="component" value="Unassembled WGS sequence"/>
</dbReference>
<dbReference type="Gene3D" id="1.20.1720.10">
    <property type="entry name" value="Multidrug resistance protein D"/>
    <property type="match status" value="1"/>
</dbReference>
<evidence type="ECO:0000256" key="3">
    <source>
        <dbReference type="ARBA" id="ARBA00022692"/>
    </source>
</evidence>
<feature type="transmembrane region" description="Helical" evidence="8">
    <location>
        <begin position="364"/>
        <end position="381"/>
    </location>
</feature>
<feature type="transmembrane region" description="Helical" evidence="8">
    <location>
        <begin position="70"/>
        <end position="89"/>
    </location>
</feature>
<feature type="transmembrane region" description="Helical" evidence="8">
    <location>
        <begin position="160"/>
        <end position="182"/>
    </location>
</feature>
<dbReference type="InterPro" id="IPR020846">
    <property type="entry name" value="MFS_dom"/>
</dbReference>
<reference evidence="10 11" key="1">
    <citation type="submission" date="2017-02" db="EMBL/GenBank/DDBJ databases">
        <title>Genomes of Trichoderma spp. with biocontrol activity.</title>
        <authorList>
            <person name="Gardiner D."/>
            <person name="Kazan K."/>
            <person name="Vos C."/>
            <person name="Harvey P."/>
        </authorList>
    </citation>
    <scope>NUCLEOTIDE SEQUENCE [LARGE SCALE GENOMIC DNA]</scope>
    <source>
        <strain evidence="10 11">A5MH</strain>
    </source>
</reference>
<evidence type="ECO:0000256" key="5">
    <source>
        <dbReference type="ARBA" id="ARBA00023136"/>
    </source>
</evidence>
<comment type="subcellular location">
    <subcellularLocation>
        <location evidence="1">Membrane</location>
        <topology evidence="1">Multi-pass membrane protein</topology>
    </subcellularLocation>
</comment>
<evidence type="ECO:0000256" key="7">
    <source>
        <dbReference type="SAM" id="MobiDB-lite"/>
    </source>
</evidence>
<feature type="transmembrane region" description="Helical" evidence="8">
    <location>
        <begin position="188"/>
        <end position="209"/>
    </location>
</feature>
<keyword evidence="5 8" id="KW-0472">Membrane</keyword>
<comment type="caution">
    <text evidence="10">The sequence shown here is derived from an EMBL/GenBank/DDBJ whole genome shotgun (WGS) entry which is preliminary data.</text>
</comment>
<gene>
    <name evidence="10" type="ORF">TGAMA5MH_04544</name>
</gene>
<dbReference type="InterPro" id="IPR036259">
    <property type="entry name" value="MFS_trans_sf"/>
</dbReference>
<keyword evidence="2" id="KW-0813">Transport</keyword>
<feature type="transmembrane region" description="Helical" evidence="8">
    <location>
        <begin position="127"/>
        <end position="148"/>
    </location>
</feature>
<dbReference type="GO" id="GO:0022857">
    <property type="term" value="F:transmembrane transporter activity"/>
    <property type="evidence" value="ECO:0007669"/>
    <property type="project" value="InterPro"/>
</dbReference>
<evidence type="ECO:0000256" key="4">
    <source>
        <dbReference type="ARBA" id="ARBA00022989"/>
    </source>
</evidence>
<dbReference type="AlphaFoldDB" id="A0A2K0TDH7"/>
<sequence length="555" mass="60427">MKTPISEEASPAASNSTTDDADTKPKNALRGWRFWAVFPAICVTSLLAAVESTVTSTALPFIVHQLNAGGVYVWFVNVFLLTSTAFLPLFGQMCDLFGRRWMMIGVVSMFALGSGISGGASNAAMLIAGRAVQGIGGGGINLMIELIISDLVPLRQRGAYMGVVFAIFSLGTALGPFIGGAIVQRTSWRWVFFINLPIAGVALVLHVLFLRVNYDHQTAIAIKLKKVDYVGNGILIVSIVAVLIALSWGGSKYAWSSYHILVPLLLGTVGMAIFHWYETMPWVKNPTLPPRIFTRRTPAAALIIAFINFMLLFWVIYFLPIYFQAVQRMSPIISGVALLPTVLLSVVTGIVAGVILTKTGRYRPLHIASFALITLGFGLFTRFNASTSRAEWIIVQCIPAIGLGTMMTANLPAVQADLPESDTALATGAFAFMRAYGSIWGVSIPAAIFNAQFDSLLYLIDDVGIREQLSHGKAYSYANANLINSFPDNGIRAQVIDVYTRSLRLTWYVSLGFAALGFMLCFAEKEIDLRQTLETEFGLEPLEAKDAGKKSKETF</sequence>
<feature type="transmembrane region" description="Helical" evidence="8">
    <location>
        <begin position="505"/>
        <end position="523"/>
    </location>
</feature>